<reference evidence="7 8" key="1">
    <citation type="journal article" date="2012" name="J. Bacteriol.">
        <title>Complete genome sequence of strain 1860, a crenarchaeon of the genus pyrobaculum able to grow with various electron acceptors.</title>
        <authorList>
            <person name="Mardanov A.V."/>
            <person name="Gumerov V.M."/>
            <person name="Slobodkina G.B."/>
            <person name="Beletsky A.V."/>
            <person name="Bonch-Osmolovskaya E.A."/>
            <person name="Ravin N.V."/>
            <person name="Skryabin K.G."/>
        </authorList>
    </citation>
    <scope>NUCLEOTIDE SEQUENCE [LARGE SCALE GENOMIC DNA]</scope>
    <source>
        <strain evidence="7 8">1860</strain>
    </source>
</reference>
<dbReference type="InterPro" id="IPR051325">
    <property type="entry name" value="Nudix_hydrolase_domain"/>
</dbReference>
<keyword evidence="3" id="KW-0547">Nucleotide-binding</keyword>
<sequence>MSYDEVSAGAVVFYEGDGVEYLLLLYPAGHWDFPKGNVEPGESPEEAALREIKEETGIEAELIPGFREEVEYWYVKAGRRVRKKVIYFLARAPTKEVKLSWEHKGYAWLPYGQALARATYQTTKQVLAKAHKKLAELQRR</sequence>
<evidence type="ECO:0000313" key="7">
    <source>
        <dbReference type="EMBL" id="AET32434.1"/>
    </source>
</evidence>
<evidence type="ECO:0000313" key="8">
    <source>
        <dbReference type="Proteomes" id="UP000005867"/>
    </source>
</evidence>
<dbReference type="GO" id="GO:0000166">
    <property type="term" value="F:nucleotide binding"/>
    <property type="evidence" value="ECO:0007669"/>
    <property type="project" value="UniProtKB-KW"/>
</dbReference>
<accession>G7VBK4</accession>
<evidence type="ECO:0000256" key="2">
    <source>
        <dbReference type="ARBA" id="ARBA00018911"/>
    </source>
</evidence>
<dbReference type="AlphaFoldDB" id="G7VBK4"/>
<dbReference type="InterPro" id="IPR015797">
    <property type="entry name" value="NUDIX_hydrolase-like_dom_sf"/>
</dbReference>
<evidence type="ECO:0000259" key="6">
    <source>
        <dbReference type="PROSITE" id="PS51462"/>
    </source>
</evidence>
<dbReference type="Proteomes" id="UP000005867">
    <property type="component" value="Chromosome"/>
</dbReference>
<evidence type="ECO:0000256" key="3">
    <source>
        <dbReference type="ARBA" id="ARBA00022741"/>
    </source>
</evidence>
<name>G7VBK4_9CREN</name>
<dbReference type="Pfam" id="PF00293">
    <property type="entry name" value="NUDIX"/>
    <property type="match status" value="1"/>
</dbReference>
<dbReference type="PROSITE" id="PS51462">
    <property type="entry name" value="NUDIX"/>
    <property type="match status" value="1"/>
</dbReference>
<dbReference type="BioCyc" id="PSP1104324:GJSN-973-MONOMER"/>
<dbReference type="InterPro" id="IPR000086">
    <property type="entry name" value="NUDIX_hydrolase_dom"/>
</dbReference>
<protein>
    <recommendedName>
        <fullName evidence="2">Bis(5'-nucleosyl)-tetraphosphatase [asymmetrical]</fullName>
    </recommendedName>
    <alternativeName>
        <fullName evidence="5">Diadenosine 5',5'''-P1,P4-tetraphosphate asymmetrical hydrolase</fullName>
    </alternativeName>
</protein>
<dbReference type="PANTHER" id="PTHR21340">
    <property type="entry name" value="DIADENOSINE 5,5-P1,P4-TETRAPHOSPHATE PYROPHOSPHOHYDROLASE MUTT"/>
    <property type="match status" value="1"/>
</dbReference>
<dbReference type="STRING" id="1104324.P186_0995"/>
<dbReference type="InterPro" id="IPR003565">
    <property type="entry name" value="Tetra_PHTase"/>
</dbReference>
<dbReference type="Gene3D" id="3.90.79.10">
    <property type="entry name" value="Nucleoside Triphosphate Pyrophosphohydrolase"/>
    <property type="match status" value="1"/>
</dbReference>
<dbReference type="PANTHER" id="PTHR21340:SF0">
    <property type="entry name" value="BIS(5'-NUCLEOSYL)-TETRAPHOSPHATASE [ASYMMETRICAL]"/>
    <property type="match status" value="1"/>
</dbReference>
<dbReference type="eggNOG" id="arCOG01078">
    <property type="taxonomic scope" value="Archaea"/>
</dbReference>
<comment type="similarity">
    <text evidence="1">Belongs to the Nudix hydrolase family.</text>
</comment>
<keyword evidence="4 7" id="KW-0378">Hydrolase</keyword>
<dbReference type="SUPFAM" id="SSF55811">
    <property type="entry name" value="Nudix"/>
    <property type="match status" value="1"/>
</dbReference>
<dbReference type="InterPro" id="IPR020084">
    <property type="entry name" value="NUDIX_hydrolase_CS"/>
</dbReference>
<dbReference type="PROSITE" id="PS00893">
    <property type="entry name" value="NUDIX_BOX"/>
    <property type="match status" value="1"/>
</dbReference>
<dbReference type="EMBL" id="CP003098">
    <property type="protein sequence ID" value="AET32434.1"/>
    <property type="molecule type" value="Genomic_DNA"/>
</dbReference>
<proteinExistence type="inferred from homology"/>
<dbReference type="GO" id="GO:0004081">
    <property type="term" value="F:bis(5'-nucleosyl)-tetraphosphatase (asymmetrical) activity"/>
    <property type="evidence" value="ECO:0007669"/>
    <property type="project" value="TreeGrafter"/>
</dbReference>
<dbReference type="GO" id="GO:0006754">
    <property type="term" value="P:ATP biosynthetic process"/>
    <property type="evidence" value="ECO:0007669"/>
    <property type="project" value="TreeGrafter"/>
</dbReference>
<dbReference type="GeneID" id="11595253"/>
<keyword evidence="8" id="KW-1185">Reference proteome</keyword>
<dbReference type="KEGG" id="pyr:P186_0995"/>
<feature type="domain" description="Nudix hydrolase" evidence="6">
    <location>
        <begin position="3"/>
        <end position="133"/>
    </location>
</feature>
<dbReference type="PRINTS" id="PR00502">
    <property type="entry name" value="NUDIXFAMILY"/>
</dbReference>
<dbReference type="InterPro" id="IPR020476">
    <property type="entry name" value="Nudix_hydrolase"/>
</dbReference>
<dbReference type="CDD" id="cd03428">
    <property type="entry name" value="NUDIX_Ap4A_Nudt2"/>
    <property type="match status" value="1"/>
</dbReference>
<gene>
    <name evidence="7" type="ORF">P186_0995</name>
</gene>
<evidence type="ECO:0000256" key="4">
    <source>
        <dbReference type="ARBA" id="ARBA00022801"/>
    </source>
</evidence>
<organism evidence="7 8">
    <name type="scientific">Pyrobaculum ferrireducens</name>
    <dbReference type="NCBI Taxonomy" id="1104324"/>
    <lineage>
        <taxon>Archaea</taxon>
        <taxon>Thermoproteota</taxon>
        <taxon>Thermoprotei</taxon>
        <taxon>Thermoproteales</taxon>
        <taxon>Thermoproteaceae</taxon>
        <taxon>Pyrobaculum</taxon>
    </lineage>
</organism>
<dbReference type="RefSeq" id="WP_014288262.1">
    <property type="nucleotide sequence ID" value="NC_016645.1"/>
</dbReference>
<dbReference type="HOGENOM" id="CLU_037162_14_4_2"/>
<evidence type="ECO:0000256" key="1">
    <source>
        <dbReference type="ARBA" id="ARBA00005582"/>
    </source>
</evidence>
<dbReference type="GO" id="GO:0006167">
    <property type="term" value="P:AMP biosynthetic process"/>
    <property type="evidence" value="ECO:0007669"/>
    <property type="project" value="TreeGrafter"/>
</dbReference>
<evidence type="ECO:0000256" key="5">
    <source>
        <dbReference type="ARBA" id="ARBA00032644"/>
    </source>
</evidence>